<feature type="transmembrane region" description="Helical" evidence="6">
    <location>
        <begin position="293"/>
        <end position="314"/>
    </location>
</feature>
<feature type="transmembrane region" description="Helical" evidence="6">
    <location>
        <begin position="335"/>
        <end position="353"/>
    </location>
</feature>
<gene>
    <name evidence="8" type="ORF">GL263_14395</name>
</gene>
<feature type="transmembrane region" description="Helical" evidence="6">
    <location>
        <begin position="745"/>
        <end position="769"/>
    </location>
</feature>
<dbReference type="EMBL" id="WMLF01000190">
    <property type="protein sequence ID" value="MBB1244748.1"/>
    <property type="molecule type" value="Genomic_DNA"/>
</dbReference>
<dbReference type="RefSeq" id="WP_182856098.1">
    <property type="nucleotide sequence ID" value="NZ_WMLF01000190.1"/>
</dbReference>
<keyword evidence="3 6" id="KW-0812">Transmembrane</keyword>
<dbReference type="InterPro" id="IPR003838">
    <property type="entry name" value="ABC3_permease_C"/>
</dbReference>
<accession>A0ABR6EHJ9</accession>
<protein>
    <submittedName>
        <fullName evidence="8">ABC transporter permease</fullName>
    </submittedName>
</protein>
<dbReference type="Pfam" id="PF02687">
    <property type="entry name" value="FtsX"/>
    <property type="match status" value="2"/>
</dbReference>
<keyword evidence="4 6" id="KW-1133">Transmembrane helix</keyword>
<evidence type="ECO:0000256" key="2">
    <source>
        <dbReference type="ARBA" id="ARBA00022475"/>
    </source>
</evidence>
<evidence type="ECO:0000313" key="8">
    <source>
        <dbReference type="EMBL" id="MBB1244748.1"/>
    </source>
</evidence>
<feature type="domain" description="ABC3 transporter permease C-terminal" evidence="7">
    <location>
        <begin position="661"/>
        <end position="773"/>
    </location>
</feature>
<evidence type="ECO:0000256" key="3">
    <source>
        <dbReference type="ARBA" id="ARBA00022692"/>
    </source>
</evidence>
<feature type="domain" description="ABC3 transporter permease C-terminal" evidence="7">
    <location>
        <begin position="202"/>
        <end position="316"/>
    </location>
</feature>
<evidence type="ECO:0000313" key="9">
    <source>
        <dbReference type="Proteomes" id="UP000766698"/>
    </source>
</evidence>
<comment type="caution">
    <text evidence="8">The sequence shown here is derived from an EMBL/GenBank/DDBJ whole genome shotgun (WGS) entry which is preliminary data.</text>
</comment>
<feature type="transmembrane region" description="Helical" evidence="6">
    <location>
        <begin position="413"/>
        <end position="435"/>
    </location>
</feature>
<feature type="transmembrane region" description="Helical" evidence="6">
    <location>
        <begin position="196"/>
        <end position="219"/>
    </location>
</feature>
<keyword evidence="5 6" id="KW-0472">Membrane</keyword>
<dbReference type="Proteomes" id="UP000766698">
    <property type="component" value="Unassembled WGS sequence"/>
</dbReference>
<feature type="transmembrane region" description="Helical" evidence="6">
    <location>
        <begin position="658"/>
        <end position="679"/>
    </location>
</feature>
<feature type="transmembrane region" description="Helical" evidence="6">
    <location>
        <begin position="706"/>
        <end position="733"/>
    </location>
</feature>
<reference evidence="9" key="1">
    <citation type="journal article" date="2020" name="Syst. Appl. Microbiol.">
        <title>Streptomyces alkaliterrae sp. nov., isolated from an alkaline soil, and emended descriptions of Streptomyces alkaliphilus, Streptomyces calidiresistens and Streptomyces durbertensis.</title>
        <authorList>
            <person name="Swiecimska M."/>
            <person name="Golinska P."/>
            <person name="Nouioui I."/>
            <person name="Wypij M."/>
            <person name="Rai M."/>
            <person name="Sangal V."/>
            <person name="Goodfellow M."/>
        </authorList>
    </citation>
    <scope>NUCLEOTIDE SEQUENCE [LARGE SCALE GENOMIC DNA]</scope>
    <source>
        <strain evidence="9">DSM 104538</strain>
    </source>
</reference>
<feature type="transmembrane region" description="Helical" evidence="6">
    <location>
        <begin position="251"/>
        <end position="273"/>
    </location>
</feature>
<evidence type="ECO:0000256" key="6">
    <source>
        <dbReference type="SAM" id="Phobius"/>
    </source>
</evidence>
<proteinExistence type="predicted"/>
<dbReference type="InterPro" id="IPR038766">
    <property type="entry name" value="Membrane_comp_ABC_pdt"/>
</dbReference>
<evidence type="ECO:0000259" key="7">
    <source>
        <dbReference type="Pfam" id="PF02687"/>
    </source>
</evidence>
<dbReference type="PANTHER" id="PTHR30287:SF2">
    <property type="entry name" value="BLL1001 PROTEIN"/>
    <property type="match status" value="1"/>
</dbReference>
<evidence type="ECO:0000256" key="1">
    <source>
        <dbReference type="ARBA" id="ARBA00004651"/>
    </source>
</evidence>
<evidence type="ECO:0000256" key="5">
    <source>
        <dbReference type="ARBA" id="ARBA00023136"/>
    </source>
</evidence>
<sequence>MIKVWIRDLLMGVRFAVTGGRPGWTRTLLTGTGVGLGVAVLLLAASVPSAIHAGDVRDVARQYEYVEDAPATDTSVVVTHVFTEYRGKTVGGMLLQPDGDPDRTVTPPGIDRVPTKGEIYVSPKLKRMLDDGDGKLLAERFENAKVVGTIGPEGLSGPADMRFYLGTDTLTAWKDATRTERFGHNTADNDPLPPSMLVLVVVMVVVLLLPIAVFIATAVRFGSEGRDRRLAALRLVGADSAMTHRMAAGEAVTGATLGLLLGGLFFAVGRVLVEKFEVFGYSVYSVDVVPAGWLAALVLLLVPASAVMVTLLAMRKVAISPLGVAREGTDRGRRLWWRLVVLLLGALSLGFFGPSMRGDSTVNEWGIAGGVLLTLVGVTLLLPWAVERVVGRMRGGPLSWQLATRRLQLNSGLAARAVSGVTVAVAGAVALQMLYSSVELRDRSETGQDPGRATMAASHYDVEAPEALDWFERIRKVEGVTEVNGFLVADLVHERAKPDEDGWRAPHQVRIADCDTLRLLIKTDGCRDGDVFLTSDYEEEEYRPEPKPGARFDLHASEYAEDEQLEPLWWTLPKNIRPATTTESPTGELSGGLYVTTGAIDVKELRSVWLEAMLRTDPADRDTVEHIRNLAPVTDRGFQAYELVSTTNSDEFNGIRNALFIGAVVILLLIGASMIVSTIEQLRERKRQLSVLVAFGTKRSTLGMSVLWQTAIPVVLGLVIATGGGIGLGVLLLRMVDESATDWFAFLPLVGAGLLMIALVTVASLPSLWRMMRPDGLRTE</sequence>
<comment type="subcellular location">
    <subcellularLocation>
        <location evidence="1">Cell membrane</location>
        <topology evidence="1">Multi-pass membrane protein</topology>
    </subcellularLocation>
</comment>
<keyword evidence="2" id="KW-1003">Cell membrane</keyword>
<evidence type="ECO:0000256" key="4">
    <source>
        <dbReference type="ARBA" id="ARBA00022989"/>
    </source>
</evidence>
<dbReference type="PANTHER" id="PTHR30287">
    <property type="entry name" value="MEMBRANE COMPONENT OF PREDICTED ABC SUPERFAMILY METABOLITE UPTAKE TRANSPORTER"/>
    <property type="match status" value="1"/>
</dbReference>
<feature type="transmembrane region" description="Helical" evidence="6">
    <location>
        <begin position="365"/>
        <end position="386"/>
    </location>
</feature>
<organism evidence="8 9">
    <name type="scientific">Streptomyces durbertensis</name>
    <dbReference type="NCBI Taxonomy" id="2448886"/>
    <lineage>
        <taxon>Bacteria</taxon>
        <taxon>Bacillati</taxon>
        <taxon>Actinomycetota</taxon>
        <taxon>Actinomycetes</taxon>
        <taxon>Kitasatosporales</taxon>
        <taxon>Streptomycetaceae</taxon>
        <taxon>Streptomyces</taxon>
    </lineage>
</organism>
<name>A0ABR6EHJ9_9ACTN</name>
<keyword evidence="9" id="KW-1185">Reference proteome</keyword>